<protein>
    <recommendedName>
        <fullName evidence="4">LPS-assembly protein LptD</fullName>
    </recommendedName>
</protein>
<dbReference type="InterPro" id="IPR050218">
    <property type="entry name" value="LptD"/>
</dbReference>
<proteinExistence type="inferred from homology"/>
<dbReference type="Proteomes" id="UP001497533">
    <property type="component" value="Chromosome"/>
</dbReference>
<dbReference type="Pfam" id="PF03968">
    <property type="entry name" value="LptD_N"/>
    <property type="match status" value="1"/>
</dbReference>
<comment type="subunit">
    <text evidence="4">Component of the lipopolysaccharide transport and assembly complex. Interacts with LptE and LptA.</text>
</comment>
<comment type="subcellular location">
    <subcellularLocation>
        <location evidence="4">Cell outer membrane</location>
    </subcellularLocation>
</comment>
<evidence type="ECO:0000256" key="3">
    <source>
        <dbReference type="ARBA" id="ARBA00023237"/>
    </source>
</evidence>
<keyword evidence="2 4" id="KW-0472">Membrane</keyword>
<sequence>MIFFKKKIFILFIMIIFFIRIFLLQNANANVKQESMLFPLLTKENINNDNNISPIYITSKNFIFEYPNFFNYKGDVNIKKENQVLIADSVKLTQTIELNPVRKAFATGNVIYYDKQIFLKGLSAFYNLNNKNFDINNSEYLFINNKIRGKAKKIKIRDKNRFAIMDNCTFTTCLEKDNNWSILGSKIIIDHKKELVKIWNSQFRIGYLPIFYSPYIKFSISKNRTGFLIPIEKYSSNNGLEFSLPYYINFSKNFNATITPEFITNRGIKINNKFNYLTKTETGNIVFDFLKYDYKYIKDKGYEKCNIRDNNSRWLLHLDNQDNYSKNLFFFVDYTKVSDFQYFVDFSSLYGDTTDGYTKQKFVIGYSNYNLNAKIIKKQFQIFTENTDEYVYKTEPQIDFNFYKNNLNIFNVKTYMQATKFVNVSNKDIYTTRLHLEPELNITVPNKYVTINNTFKLFTTKYNNSSSYIYLNKKFNKNIFRILPMLKSDFKMILERDFFNGSKYIYILEPHIQYIYIPYKNQNKINNFDSTLLSLDYIGIFRDKIYSGLDRIASANKIITGLKTTLYDKYFFEKFNFSIGQIYNLKTYDIENLNNFIKNKNNNNMNSILLVSNLMWRLNKNFGIRGELQYDSNIGNITFGNSAAEYYVNSNQLIQLNYRFINHNYIQNIFLNSTNDNYHNFVKKKYLNNISQLGIILNYPLNKFWNFFGSYYFDTKQKQLSSKLFGLQYNTSCLLINLGYENKIVWKNKNFNSEYYNKILINVELKGFDNKKNLNKQELFNKGIIPYRLLF</sequence>
<dbReference type="HAMAP" id="MF_01411">
    <property type="entry name" value="LPS_assembly_LptD"/>
    <property type="match status" value="1"/>
</dbReference>
<evidence type="ECO:0000313" key="8">
    <source>
        <dbReference type="Proteomes" id="UP001497533"/>
    </source>
</evidence>
<comment type="caution">
    <text evidence="4">Lacks conserved residue(s) required for the propagation of feature annotation.</text>
</comment>
<evidence type="ECO:0000256" key="1">
    <source>
        <dbReference type="ARBA" id="ARBA00022729"/>
    </source>
</evidence>
<dbReference type="PANTHER" id="PTHR30189:SF1">
    <property type="entry name" value="LPS-ASSEMBLY PROTEIN LPTD"/>
    <property type="match status" value="1"/>
</dbReference>
<comment type="function">
    <text evidence="4">Together with LptE, is involved in the assembly of lipopolysaccharide (LPS) at the surface of the outer membrane.</text>
</comment>
<keyword evidence="8" id="KW-1185">Reference proteome</keyword>
<keyword evidence="1 4" id="KW-0732">Signal</keyword>
<dbReference type="NCBIfam" id="NF002997">
    <property type="entry name" value="PRK03761.1"/>
    <property type="match status" value="1"/>
</dbReference>
<dbReference type="InterPro" id="IPR005653">
    <property type="entry name" value="OstA-like_N"/>
</dbReference>
<feature type="domain" description="LptD C-terminal" evidence="6">
    <location>
        <begin position="312"/>
        <end position="705"/>
    </location>
</feature>
<gene>
    <name evidence="4 7" type="primary">lptD</name>
    <name evidence="7" type="ORF">PRHACTZTBTEA_367</name>
</gene>
<evidence type="ECO:0000256" key="2">
    <source>
        <dbReference type="ARBA" id="ARBA00023136"/>
    </source>
</evidence>
<dbReference type="InterPro" id="IPR020889">
    <property type="entry name" value="LipoPS_assembly_LptD"/>
</dbReference>
<dbReference type="Pfam" id="PF04453">
    <property type="entry name" value="LptD"/>
    <property type="match status" value="1"/>
</dbReference>
<feature type="domain" description="Organic solvent tolerance-like N-terminal" evidence="5">
    <location>
        <begin position="56"/>
        <end position="194"/>
    </location>
</feature>
<reference evidence="7" key="1">
    <citation type="submission" date="2024-04" db="EMBL/GenBank/DDBJ databases">
        <authorList>
            <person name="Manzano-Marin A."/>
            <person name="Manzano-Marin A."/>
            <person name="Alejandro Manzano Marin A."/>
        </authorList>
    </citation>
    <scope>NUCLEOTIDE SEQUENCE [LARGE SCALE GENOMIC DNA]</scope>
    <source>
        <strain evidence="7">TABTEA</strain>
    </source>
</reference>
<evidence type="ECO:0000313" key="7">
    <source>
        <dbReference type="EMBL" id="CAL1329289.1"/>
    </source>
</evidence>
<organism evidence="7 8">
    <name type="scientific">Candidatus Providencia siddallii</name>
    <dbReference type="NCBI Taxonomy" id="1715285"/>
    <lineage>
        <taxon>Bacteria</taxon>
        <taxon>Pseudomonadati</taxon>
        <taxon>Pseudomonadota</taxon>
        <taxon>Gammaproteobacteria</taxon>
        <taxon>Enterobacterales</taxon>
        <taxon>Morganellaceae</taxon>
        <taxon>Providencia</taxon>
    </lineage>
</organism>
<accession>A0ABM9NP78</accession>
<comment type="similarity">
    <text evidence="4">Belongs to the LptD family.</text>
</comment>
<keyword evidence="3 4" id="KW-0998">Cell outer membrane</keyword>
<dbReference type="InterPro" id="IPR007543">
    <property type="entry name" value="LptD_C"/>
</dbReference>
<dbReference type="EMBL" id="OZ034688">
    <property type="protein sequence ID" value="CAL1329289.1"/>
    <property type="molecule type" value="Genomic_DNA"/>
</dbReference>
<dbReference type="PANTHER" id="PTHR30189">
    <property type="entry name" value="LPS-ASSEMBLY PROTEIN"/>
    <property type="match status" value="1"/>
</dbReference>
<evidence type="ECO:0000259" key="6">
    <source>
        <dbReference type="Pfam" id="PF04453"/>
    </source>
</evidence>
<name>A0ABM9NP78_9GAMM</name>
<evidence type="ECO:0000259" key="5">
    <source>
        <dbReference type="Pfam" id="PF03968"/>
    </source>
</evidence>
<evidence type="ECO:0000256" key="4">
    <source>
        <dbReference type="HAMAP-Rule" id="MF_01411"/>
    </source>
</evidence>